<feature type="domain" description="RDD" evidence="7">
    <location>
        <begin position="17"/>
        <end position="136"/>
    </location>
</feature>
<keyword evidence="3 6" id="KW-0812">Transmembrane</keyword>
<feature type="transmembrane region" description="Helical" evidence="6">
    <location>
        <begin position="54"/>
        <end position="74"/>
    </location>
</feature>
<dbReference type="Proteomes" id="UP000823736">
    <property type="component" value="Unassembled WGS sequence"/>
</dbReference>
<name>A0A8T4GRP6_9EURY</name>
<reference evidence="8" key="1">
    <citation type="submission" date="2021-03" db="EMBL/GenBank/DDBJ databases">
        <title>Genomic Encyclopedia of Type Strains, Phase IV (KMG-IV): sequencing the most valuable type-strain genomes for metagenomic binning, comparative biology and taxonomic classification.</title>
        <authorList>
            <person name="Goeker M."/>
        </authorList>
    </citation>
    <scope>NUCLEOTIDE SEQUENCE</scope>
    <source>
        <strain evidence="8">DSM 26232</strain>
    </source>
</reference>
<comment type="subcellular location">
    <subcellularLocation>
        <location evidence="1">Cell membrane</location>
        <topology evidence="1">Multi-pass membrane protein</topology>
    </subcellularLocation>
</comment>
<dbReference type="Pfam" id="PF06271">
    <property type="entry name" value="RDD"/>
    <property type="match status" value="1"/>
</dbReference>
<sequence length="160" mass="16585">MSTRPSSGRGPGNVDVVGDRIVVQIVDYVLMFVLLVGFAVAGVAAAGANAGEGVVFLGVLVVGLGYGTVLEGVYGKTVGKMATNIRVVGRGGREIGFGQALIRNIPALFGGWLTWLVGIAVIAMDEQNQRLFDQAAATYVVKDGSSAPATTAKRSPEFTR</sequence>
<evidence type="ECO:0000256" key="5">
    <source>
        <dbReference type="ARBA" id="ARBA00023136"/>
    </source>
</evidence>
<keyword evidence="9" id="KW-1185">Reference proteome</keyword>
<evidence type="ECO:0000313" key="9">
    <source>
        <dbReference type="Proteomes" id="UP000823736"/>
    </source>
</evidence>
<accession>A0A8T4GRP6</accession>
<evidence type="ECO:0000256" key="2">
    <source>
        <dbReference type="ARBA" id="ARBA00022475"/>
    </source>
</evidence>
<dbReference type="InterPro" id="IPR010432">
    <property type="entry name" value="RDD"/>
</dbReference>
<feature type="transmembrane region" description="Helical" evidence="6">
    <location>
        <begin position="105"/>
        <end position="124"/>
    </location>
</feature>
<keyword evidence="2" id="KW-1003">Cell membrane</keyword>
<dbReference type="PANTHER" id="PTHR36115:SF4">
    <property type="entry name" value="MEMBRANE PROTEIN"/>
    <property type="match status" value="1"/>
</dbReference>
<dbReference type="InterPro" id="IPR051791">
    <property type="entry name" value="Pra-immunoreactive"/>
</dbReference>
<protein>
    <submittedName>
        <fullName evidence="8">Putative RDD family membrane protein YckC</fullName>
    </submittedName>
</protein>
<evidence type="ECO:0000256" key="3">
    <source>
        <dbReference type="ARBA" id="ARBA00022692"/>
    </source>
</evidence>
<dbReference type="PANTHER" id="PTHR36115">
    <property type="entry name" value="PROLINE-RICH ANTIGEN HOMOLOG-RELATED"/>
    <property type="match status" value="1"/>
</dbReference>
<gene>
    <name evidence="8" type="ORF">J2753_000180</name>
</gene>
<evidence type="ECO:0000259" key="7">
    <source>
        <dbReference type="Pfam" id="PF06271"/>
    </source>
</evidence>
<dbReference type="EMBL" id="JAGGLC010000001">
    <property type="protein sequence ID" value="MBP1985707.1"/>
    <property type="molecule type" value="Genomic_DNA"/>
</dbReference>
<organism evidence="8 9">
    <name type="scientific">Halolamina salifodinae</name>
    <dbReference type="NCBI Taxonomy" id="1202767"/>
    <lineage>
        <taxon>Archaea</taxon>
        <taxon>Methanobacteriati</taxon>
        <taxon>Methanobacteriota</taxon>
        <taxon>Stenosarchaea group</taxon>
        <taxon>Halobacteria</taxon>
        <taxon>Halobacteriales</taxon>
        <taxon>Haloferacaceae</taxon>
    </lineage>
</organism>
<proteinExistence type="predicted"/>
<evidence type="ECO:0000313" key="8">
    <source>
        <dbReference type="EMBL" id="MBP1985707.1"/>
    </source>
</evidence>
<dbReference type="GO" id="GO:0005886">
    <property type="term" value="C:plasma membrane"/>
    <property type="evidence" value="ECO:0007669"/>
    <property type="project" value="UniProtKB-SubCell"/>
</dbReference>
<comment type="caution">
    <text evidence="8">The sequence shown here is derived from an EMBL/GenBank/DDBJ whole genome shotgun (WGS) entry which is preliminary data.</text>
</comment>
<feature type="transmembrane region" description="Helical" evidence="6">
    <location>
        <begin position="28"/>
        <end position="48"/>
    </location>
</feature>
<evidence type="ECO:0000256" key="1">
    <source>
        <dbReference type="ARBA" id="ARBA00004651"/>
    </source>
</evidence>
<dbReference type="AlphaFoldDB" id="A0A8T4GRP6"/>
<evidence type="ECO:0000256" key="6">
    <source>
        <dbReference type="SAM" id="Phobius"/>
    </source>
</evidence>
<keyword evidence="4 6" id="KW-1133">Transmembrane helix</keyword>
<dbReference type="RefSeq" id="WP_209489540.1">
    <property type="nucleotide sequence ID" value="NZ_JAGGLC010000001.1"/>
</dbReference>
<dbReference type="OrthoDB" id="288430at2157"/>
<evidence type="ECO:0000256" key="4">
    <source>
        <dbReference type="ARBA" id="ARBA00022989"/>
    </source>
</evidence>
<keyword evidence="5 6" id="KW-0472">Membrane</keyword>